<dbReference type="STRING" id="1608994.TU86_12720"/>
<evidence type="ECO:0000313" key="1">
    <source>
        <dbReference type="EMBL" id="KMN13756.1"/>
    </source>
</evidence>
<accession>A0A0J6LHD6</accession>
<evidence type="ECO:0000313" key="2">
    <source>
        <dbReference type="Proteomes" id="UP000036325"/>
    </source>
</evidence>
<dbReference type="Proteomes" id="UP000036325">
    <property type="component" value="Unassembled WGS sequence"/>
</dbReference>
<reference evidence="1 2" key="1">
    <citation type="submission" date="2015-02" db="EMBL/GenBank/DDBJ databases">
        <title>Pseudomonas helleri sp. nov. and Pseudomonas weihenstephanensis sp. nov., isolated from raw cows milk.</title>
        <authorList>
            <person name="von Neubeck M."/>
            <person name="Huptas C."/>
            <person name="Wenning M."/>
            <person name="Scherer S."/>
        </authorList>
    </citation>
    <scope>NUCLEOTIDE SEQUENCE [LARGE SCALE GENOMIC DNA]</scope>
    <source>
        <strain evidence="1 2">DSM 29166</strain>
    </source>
</reference>
<name>A0A0J6LHD6_9PSED</name>
<proteinExistence type="predicted"/>
<dbReference type="AlphaFoldDB" id="A0A0J6LHD6"/>
<organism evidence="1 2">
    <name type="scientific">Pseudomonas weihenstephanensis</name>
    <dbReference type="NCBI Taxonomy" id="1608994"/>
    <lineage>
        <taxon>Bacteria</taxon>
        <taxon>Pseudomonadati</taxon>
        <taxon>Pseudomonadota</taxon>
        <taxon>Gammaproteobacteria</taxon>
        <taxon>Pseudomonadales</taxon>
        <taxon>Pseudomonadaceae</taxon>
        <taxon>Pseudomonas</taxon>
    </lineage>
</organism>
<dbReference type="EMBL" id="JYLF01000004">
    <property type="protein sequence ID" value="KMN13756.1"/>
    <property type="molecule type" value="Genomic_DNA"/>
</dbReference>
<comment type="caution">
    <text evidence="1">The sequence shown here is derived from an EMBL/GenBank/DDBJ whole genome shotgun (WGS) entry which is preliminary data.</text>
</comment>
<sequence length="66" mass="7353">MLKQLNMLRELEILLADKPLDTAFFGLHASDNGITVQQGASLYDIGDITALEESLQQSDRYLALED</sequence>
<protein>
    <submittedName>
        <fullName evidence="1">Uncharacterized protein</fullName>
    </submittedName>
</protein>
<dbReference type="PATRIC" id="fig|1608994.3.peg.3193"/>
<gene>
    <name evidence="1" type="ORF">TU86_12720</name>
</gene>